<keyword evidence="7 13" id="KW-0812">Transmembrane</keyword>
<dbReference type="Proteomes" id="UP001199424">
    <property type="component" value="Unassembled WGS sequence"/>
</dbReference>
<dbReference type="AlphaFoldDB" id="A0AAE3AMA9"/>
<keyword evidence="15" id="KW-1185">Reference proteome</keyword>
<keyword evidence="3" id="KW-0813">Transport</keyword>
<keyword evidence="9 13" id="KW-1133">Transmembrane helix</keyword>
<evidence type="ECO:0000256" key="4">
    <source>
        <dbReference type="ARBA" id="ARBA00022475"/>
    </source>
</evidence>
<evidence type="ECO:0000256" key="12">
    <source>
        <dbReference type="PIRSR" id="PIRSR006247-1"/>
    </source>
</evidence>
<evidence type="ECO:0000256" key="7">
    <source>
        <dbReference type="ARBA" id="ARBA00022692"/>
    </source>
</evidence>
<feature type="transmembrane region" description="Helical" evidence="13">
    <location>
        <begin position="133"/>
        <end position="153"/>
    </location>
</feature>
<protein>
    <submittedName>
        <fullName evidence="14">TrkH family potassium uptake protein</fullName>
    </submittedName>
</protein>
<reference evidence="14" key="1">
    <citation type="submission" date="2021-10" db="EMBL/GenBank/DDBJ databases">
        <title>Anaerobic single-cell dispensing facilitates the cultivation of human gut bacteria.</title>
        <authorList>
            <person name="Afrizal A."/>
        </authorList>
    </citation>
    <scope>NUCLEOTIDE SEQUENCE</scope>
    <source>
        <strain evidence="14">CLA-AA-H250</strain>
    </source>
</reference>
<evidence type="ECO:0000256" key="8">
    <source>
        <dbReference type="ARBA" id="ARBA00022958"/>
    </source>
</evidence>
<dbReference type="RefSeq" id="WP_308449226.1">
    <property type="nucleotide sequence ID" value="NZ_JAJEQC010000006.1"/>
</dbReference>
<feature type="binding site" evidence="12">
    <location>
        <position position="223"/>
    </location>
    <ligand>
        <name>K(+)</name>
        <dbReference type="ChEBI" id="CHEBI:29103"/>
    </ligand>
</feature>
<dbReference type="EMBL" id="JAJEQC010000006">
    <property type="protein sequence ID" value="MCC2136866.1"/>
    <property type="molecule type" value="Genomic_DNA"/>
</dbReference>
<evidence type="ECO:0000313" key="15">
    <source>
        <dbReference type="Proteomes" id="UP001199424"/>
    </source>
</evidence>
<feature type="transmembrane region" description="Helical" evidence="13">
    <location>
        <begin position="70"/>
        <end position="91"/>
    </location>
</feature>
<accession>A0AAE3AMA9</accession>
<name>A0AAE3AMA9_9FIRM</name>
<evidence type="ECO:0000256" key="5">
    <source>
        <dbReference type="ARBA" id="ARBA00022519"/>
    </source>
</evidence>
<dbReference type="PIRSF" id="PIRSF006247">
    <property type="entry name" value="TrkH"/>
    <property type="match status" value="1"/>
</dbReference>
<feature type="binding site" evidence="12">
    <location>
        <position position="316"/>
    </location>
    <ligand>
        <name>K(+)</name>
        <dbReference type="ChEBI" id="CHEBI:29103"/>
    </ligand>
</feature>
<dbReference type="PANTHER" id="PTHR32024">
    <property type="entry name" value="TRK SYSTEM POTASSIUM UPTAKE PROTEIN TRKG-RELATED"/>
    <property type="match status" value="1"/>
</dbReference>
<feature type="transmembrane region" description="Helical" evidence="13">
    <location>
        <begin position="395"/>
        <end position="415"/>
    </location>
</feature>
<feature type="transmembrane region" description="Helical" evidence="13">
    <location>
        <begin position="237"/>
        <end position="262"/>
    </location>
</feature>
<proteinExistence type="inferred from homology"/>
<dbReference type="PANTHER" id="PTHR32024:SF2">
    <property type="entry name" value="TRK SYSTEM POTASSIUM UPTAKE PROTEIN TRKG-RELATED"/>
    <property type="match status" value="1"/>
</dbReference>
<dbReference type="InterPro" id="IPR003445">
    <property type="entry name" value="Cat_transpt"/>
</dbReference>
<evidence type="ECO:0000256" key="11">
    <source>
        <dbReference type="ARBA" id="ARBA00023136"/>
    </source>
</evidence>
<dbReference type="InterPro" id="IPR004772">
    <property type="entry name" value="TrkH"/>
</dbReference>
<feature type="transmembrane region" description="Helical" evidence="13">
    <location>
        <begin position="185"/>
        <end position="205"/>
    </location>
</feature>
<sequence length="485" mass="53085">MNVKSISRTVGLILLITGIFQLFPLLIAVIDHEPRNILAYIESLCLILLVGSALLLFSRGGNRMFSAQEGFAATGLSWIFMSAFGALPFFLSGQIPSYVDAFFEMVSGFTTTGASILTDVEALSRCNLFWRSFSHWLGGMGVLVFLLAVVPGARKNGGTGIYLMRAESPGPSVDKLTPHLRQTAMILYGIYILLTALCIVCLLLGGMPVFDSFCIAFGTAGTGGFAIKNSSMGGYSYFLQTVVTVFMFLFGVNFSLYYMLLLRKFKAVFKNEELRLYFGIAASSIVLIAINISRMYNTVYESVHHAAFQVVSIMTTTGYGTVDFEQWPAFSKAILLSLMFIGASAGSTGGGLKVSRVLLLMKSIRRTIRKALHPRRVQPVYMDGRAVSEEVCDNVNAYLAIYCVILVLSFAIISVDGFSIGTNFSAVASCFNNIGPGFELVGATQNFSIYSDLSKIILSLDMLLGRLEIFPLLLLLSPDTWSRRR</sequence>
<keyword evidence="12" id="KW-0479">Metal-binding</keyword>
<feature type="transmembrane region" description="Helical" evidence="13">
    <location>
        <begin position="12"/>
        <end position="31"/>
    </location>
</feature>
<keyword evidence="10" id="KW-0406">Ion transport</keyword>
<keyword evidence="6" id="KW-0633">Potassium transport</keyword>
<evidence type="ECO:0000256" key="6">
    <source>
        <dbReference type="ARBA" id="ARBA00022538"/>
    </source>
</evidence>
<organism evidence="14 15">
    <name type="scientific">Hominenteromicrobium mulieris</name>
    <dbReference type="NCBI Taxonomy" id="2885357"/>
    <lineage>
        <taxon>Bacteria</taxon>
        <taxon>Bacillati</taxon>
        <taxon>Bacillota</taxon>
        <taxon>Clostridia</taxon>
        <taxon>Eubacteriales</taxon>
        <taxon>Oscillospiraceae</taxon>
        <taxon>Hominenteromicrobium</taxon>
    </lineage>
</organism>
<keyword evidence="8 12" id="KW-0630">Potassium</keyword>
<evidence type="ECO:0000256" key="3">
    <source>
        <dbReference type="ARBA" id="ARBA00022448"/>
    </source>
</evidence>
<feature type="binding site" evidence="12">
    <location>
        <position position="433"/>
    </location>
    <ligand>
        <name>K(+)</name>
        <dbReference type="ChEBI" id="CHEBI:29103"/>
    </ligand>
</feature>
<feature type="transmembrane region" description="Helical" evidence="13">
    <location>
        <begin position="333"/>
        <end position="359"/>
    </location>
</feature>
<dbReference type="GO" id="GO:0005886">
    <property type="term" value="C:plasma membrane"/>
    <property type="evidence" value="ECO:0007669"/>
    <property type="project" value="UniProtKB-SubCell"/>
</dbReference>
<evidence type="ECO:0000256" key="13">
    <source>
        <dbReference type="SAM" id="Phobius"/>
    </source>
</evidence>
<evidence type="ECO:0000256" key="10">
    <source>
        <dbReference type="ARBA" id="ARBA00023065"/>
    </source>
</evidence>
<feature type="binding site" evidence="12">
    <location>
        <position position="111"/>
    </location>
    <ligand>
        <name>K(+)</name>
        <dbReference type="ChEBI" id="CHEBI:29103"/>
    </ligand>
</feature>
<keyword evidence="5" id="KW-0997">Cell inner membrane</keyword>
<dbReference type="GO" id="GO:0015379">
    <property type="term" value="F:potassium:chloride symporter activity"/>
    <property type="evidence" value="ECO:0007669"/>
    <property type="project" value="InterPro"/>
</dbReference>
<evidence type="ECO:0000256" key="1">
    <source>
        <dbReference type="ARBA" id="ARBA00004429"/>
    </source>
</evidence>
<keyword evidence="11 13" id="KW-0472">Membrane</keyword>
<feature type="transmembrane region" description="Helical" evidence="13">
    <location>
        <begin position="456"/>
        <end position="476"/>
    </location>
</feature>
<feature type="transmembrane region" description="Helical" evidence="13">
    <location>
        <begin position="37"/>
        <end position="58"/>
    </location>
</feature>
<dbReference type="Pfam" id="PF02386">
    <property type="entry name" value="TrkH"/>
    <property type="match status" value="1"/>
</dbReference>
<feature type="transmembrane region" description="Helical" evidence="13">
    <location>
        <begin position="274"/>
        <end position="292"/>
    </location>
</feature>
<comment type="subcellular location">
    <subcellularLocation>
        <location evidence="1">Cell inner membrane</location>
        <topology evidence="1">Multi-pass membrane protein</topology>
    </subcellularLocation>
</comment>
<dbReference type="GO" id="GO:0046872">
    <property type="term" value="F:metal ion binding"/>
    <property type="evidence" value="ECO:0007669"/>
    <property type="project" value="UniProtKB-KW"/>
</dbReference>
<evidence type="ECO:0000256" key="2">
    <source>
        <dbReference type="ARBA" id="ARBA00009137"/>
    </source>
</evidence>
<evidence type="ECO:0000256" key="9">
    <source>
        <dbReference type="ARBA" id="ARBA00022989"/>
    </source>
</evidence>
<comment type="caution">
    <text evidence="14">The sequence shown here is derived from an EMBL/GenBank/DDBJ whole genome shotgun (WGS) entry which is preliminary data.</text>
</comment>
<feature type="binding site" evidence="12">
    <location>
        <position position="112"/>
    </location>
    <ligand>
        <name>K(+)</name>
        <dbReference type="ChEBI" id="CHEBI:29103"/>
    </ligand>
</feature>
<gene>
    <name evidence="14" type="ORF">LKD31_07530</name>
</gene>
<comment type="similarity">
    <text evidence="2">Belongs to the TrkH potassium transport family.</text>
</comment>
<feature type="binding site" evidence="12">
    <location>
        <position position="317"/>
    </location>
    <ligand>
        <name>K(+)</name>
        <dbReference type="ChEBI" id="CHEBI:29103"/>
    </ligand>
</feature>
<keyword evidence="4" id="KW-1003">Cell membrane</keyword>
<evidence type="ECO:0000313" key="14">
    <source>
        <dbReference type="EMBL" id="MCC2136866.1"/>
    </source>
</evidence>